<dbReference type="eggNOG" id="COG3256">
    <property type="taxonomic scope" value="Bacteria"/>
</dbReference>
<keyword evidence="1" id="KW-0472">Membrane</keyword>
<keyword evidence="1" id="KW-1133">Transmembrane helix</keyword>
<name>K4QT65_STRDJ</name>
<dbReference type="EMBL" id="HE971709">
    <property type="protein sequence ID" value="CCK25861.1"/>
    <property type="molecule type" value="Genomic_DNA"/>
</dbReference>
<gene>
    <name evidence="2" type="ORF">BN159_1482</name>
</gene>
<dbReference type="OrthoDB" id="9767153at2"/>
<dbReference type="AlphaFoldDB" id="K4QT65"/>
<organism evidence="2 3">
    <name type="scientific">Streptomyces davaonensis (strain DSM 101723 / JCM 4913 / KCC S-0913 / 768)</name>
    <dbReference type="NCBI Taxonomy" id="1214101"/>
    <lineage>
        <taxon>Bacteria</taxon>
        <taxon>Bacillati</taxon>
        <taxon>Actinomycetota</taxon>
        <taxon>Actinomycetes</taxon>
        <taxon>Kitasatosporales</taxon>
        <taxon>Streptomycetaceae</taxon>
        <taxon>Streptomyces</taxon>
    </lineage>
</organism>
<keyword evidence="1" id="KW-0812">Transmembrane</keyword>
<sequence length="88" mass="9758">MVESGYADARSLGYLQGDTNVFLEWLRLPGDMVFLVGGVLPLLWQCWLGVRHRRGLTRRPEDAEQNLLFTEVGPDPVPEPPAAEAVAP</sequence>
<proteinExistence type="predicted"/>
<dbReference type="RefSeq" id="WP_015656256.1">
    <property type="nucleotide sequence ID" value="NC_020504.1"/>
</dbReference>
<dbReference type="Proteomes" id="UP000008043">
    <property type="component" value="Chromosome"/>
</dbReference>
<reference evidence="2 3" key="1">
    <citation type="journal article" date="2012" name="J. Bacteriol.">
        <title>Genome sequence of the bacterium Streptomyces davawensis JCM 4913 and heterologous production of the unique antibiotic roseoflavin.</title>
        <authorList>
            <person name="Jankowitsch F."/>
            <person name="Schwarz J."/>
            <person name="Ruckert C."/>
            <person name="Gust B."/>
            <person name="Szczepanowski R."/>
            <person name="Blom J."/>
            <person name="Pelzer S."/>
            <person name="Kalinowski J."/>
            <person name="Mack M."/>
        </authorList>
    </citation>
    <scope>NUCLEOTIDE SEQUENCE [LARGE SCALE GENOMIC DNA]</scope>
    <source>
        <strain evidence="3">DSM 101723 / JCM 4913 / KCC S-0913 / 768</strain>
    </source>
</reference>
<evidence type="ECO:0000313" key="3">
    <source>
        <dbReference type="Proteomes" id="UP000008043"/>
    </source>
</evidence>
<keyword evidence="3" id="KW-1185">Reference proteome</keyword>
<protein>
    <submittedName>
        <fullName evidence="2">Putative membrane protein</fullName>
    </submittedName>
</protein>
<accession>K4QT65</accession>
<evidence type="ECO:0000256" key="1">
    <source>
        <dbReference type="SAM" id="Phobius"/>
    </source>
</evidence>
<evidence type="ECO:0000313" key="2">
    <source>
        <dbReference type="EMBL" id="CCK25861.1"/>
    </source>
</evidence>
<dbReference type="STRING" id="1214101.BN159_1482"/>
<dbReference type="HOGENOM" id="CLU_2467572_0_0_11"/>
<feature type="transmembrane region" description="Helical" evidence="1">
    <location>
        <begin position="32"/>
        <end position="50"/>
    </location>
</feature>
<dbReference type="KEGG" id="sdv:BN159_1482"/>
<dbReference type="PATRIC" id="fig|1214101.3.peg.1501"/>